<dbReference type="STRING" id="1071383.J7S354"/>
<dbReference type="InterPro" id="IPR013809">
    <property type="entry name" value="ENTH"/>
</dbReference>
<dbReference type="HOGENOM" id="CLU_025901_0_0_1"/>
<feature type="domain" description="ENTH" evidence="2">
    <location>
        <begin position="1"/>
        <end position="130"/>
    </location>
</feature>
<dbReference type="SUPFAM" id="SSF48464">
    <property type="entry name" value="ENTH/VHS domain"/>
    <property type="match status" value="1"/>
</dbReference>
<dbReference type="GeneID" id="34528194"/>
<dbReference type="PROSITE" id="PS50942">
    <property type="entry name" value="ENTH"/>
    <property type="match status" value="1"/>
</dbReference>
<protein>
    <recommendedName>
        <fullName evidence="2">ENTH domain-containing protein</fullName>
    </recommendedName>
</protein>
<feature type="compositionally biased region" description="Basic and acidic residues" evidence="1">
    <location>
        <begin position="276"/>
        <end position="293"/>
    </location>
</feature>
<reference evidence="4" key="2">
    <citation type="submission" date="2012-08" db="EMBL/GenBank/DDBJ databases">
        <title>Genome sequence of Kazachstania naganishii.</title>
        <authorList>
            <person name="Gordon J.L."/>
            <person name="Armisen D."/>
            <person name="Proux-Wera E."/>
            <person name="OhEigeartaigh S.S."/>
            <person name="Byrne K.P."/>
            <person name="Wolfe K.H."/>
        </authorList>
    </citation>
    <scope>NUCLEOTIDE SEQUENCE [LARGE SCALE GENOMIC DNA]</scope>
    <source>
        <strain evidence="4">ATCC MYA-139 / BCRC 22969 / CBS 8797 / CCRC 22969 / KCTC 17520 / NBRC 10181 / NCYC 3082</strain>
    </source>
</reference>
<reference evidence="3 4" key="1">
    <citation type="journal article" date="2011" name="Proc. Natl. Acad. Sci. U.S.A.">
        <title>Evolutionary erosion of yeast sex chromosomes by mating-type switching accidents.</title>
        <authorList>
            <person name="Gordon J.L."/>
            <person name="Armisen D."/>
            <person name="Proux-Wera E."/>
            <person name="Oheigeartaigh S.S."/>
            <person name="Byrne K.P."/>
            <person name="Wolfe K.H."/>
        </authorList>
    </citation>
    <scope>NUCLEOTIDE SEQUENCE [LARGE SCALE GENOMIC DNA]</scope>
    <source>
        <strain evidence="4">ATCC MYA-139 / BCRC 22969 / CBS 8797 / CCRC 22969 / KCTC 17520 / NBRC 10181 / NCYC 3082</strain>
    </source>
</reference>
<proteinExistence type="predicted"/>
<dbReference type="InterPro" id="IPR011417">
    <property type="entry name" value="ANTH_dom"/>
</dbReference>
<keyword evidence="4" id="KW-1185">Reference proteome</keyword>
<name>J7S354_HUIN7</name>
<feature type="compositionally biased region" description="Polar residues" evidence="1">
    <location>
        <begin position="264"/>
        <end position="273"/>
    </location>
</feature>
<dbReference type="OrthoDB" id="44015at2759"/>
<dbReference type="GO" id="GO:0005545">
    <property type="term" value="F:1-phosphatidylinositol binding"/>
    <property type="evidence" value="ECO:0007669"/>
    <property type="project" value="InterPro"/>
</dbReference>
<feature type="region of interest" description="Disordered" evidence="1">
    <location>
        <begin position="258"/>
        <end position="295"/>
    </location>
</feature>
<organism evidence="3 4">
    <name type="scientific">Huiozyma naganishii (strain ATCC MYA-139 / BCRC 22969 / CBS 8797 / KCTC 17520 / NBRC 10181 / NCYC 3082 / Yp74L-3)</name>
    <name type="common">Yeast</name>
    <name type="synonym">Kazachstania naganishii</name>
    <dbReference type="NCBI Taxonomy" id="1071383"/>
    <lineage>
        <taxon>Eukaryota</taxon>
        <taxon>Fungi</taxon>
        <taxon>Dikarya</taxon>
        <taxon>Ascomycota</taxon>
        <taxon>Saccharomycotina</taxon>
        <taxon>Saccharomycetes</taxon>
        <taxon>Saccharomycetales</taxon>
        <taxon>Saccharomycetaceae</taxon>
        <taxon>Huiozyma</taxon>
    </lineage>
</organism>
<dbReference type="AlphaFoldDB" id="J7S354"/>
<evidence type="ECO:0000313" key="3">
    <source>
        <dbReference type="EMBL" id="CCK72427.1"/>
    </source>
</evidence>
<dbReference type="GO" id="GO:0048268">
    <property type="term" value="P:clathrin coat assembly"/>
    <property type="evidence" value="ECO:0007669"/>
    <property type="project" value="InterPro"/>
</dbReference>
<sequence>MLTHVGNSYTKMVKGATKIKMAPPKAKYVDPILQGMSDQRNFNEIVDALQDRMQLNIWSVVYKSLIVIHLMVSTHPYTLEWFADHAQSVFHMHKIVNSNKWSANDLRALQRYNDYLRAKCIAYGETRRGSKSGNRTQAKLREVESLLDQIRALLKNRYSPQDLDNELLLYAFKLLTKDLLELYNKLNADVIVLLESFFDLSLDDAERTLDNYKVFVDVTEYVVKFLKVGKAVGLDIPVIKHITTKLIRSLEQHLDSLAARDSDTTPQRQSVPTAKSRGDTEDDVAHREREAQAREQLAQIREQKRQLEQQLQQQQSVMITPTVPQYTGTNPFSPSPVIAAQQESFSFEPPVNTGPILQQNTNNPFLAMPTTGTGLSQPPYQRTGSSYVNNPFTLSNIIEEPTQEQQAPVQVTGYYIPTNQPPQQHQAQYTNPFQQPSQPPTAGNTGSNLVDM</sequence>
<accession>J7S354</accession>
<dbReference type="CDD" id="cd16988">
    <property type="entry name" value="ANTH_N_YAP180"/>
    <property type="match status" value="1"/>
</dbReference>
<dbReference type="RefSeq" id="XP_022466672.1">
    <property type="nucleotide sequence ID" value="XM_022610369.1"/>
</dbReference>
<dbReference type="GO" id="GO:0006900">
    <property type="term" value="P:vesicle budding from membrane"/>
    <property type="evidence" value="ECO:0007669"/>
    <property type="project" value="TreeGrafter"/>
</dbReference>
<dbReference type="InterPro" id="IPR045192">
    <property type="entry name" value="AP180-like"/>
</dbReference>
<feature type="region of interest" description="Disordered" evidence="1">
    <location>
        <begin position="417"/>
        <end position="452"/>
    </location>
</feature>
<dbReference type="OMA" id="KTRCEEY"/>
<evidence type="ECO:0000313" key="4">
    <source>
        <dbReference type="Proteomes" id="UP000006310"/>
    </source>
</evidence>
<dbReference type="KEGG" id="kng:KNAG_0K00590"/>
<gene>
    <name evidence="3" type="primary">KNAG0K00590</name>
    <name evidence="3" type="ordered locus">KNAG_0K00590</name>
</gene>
<evidence type="ECO:0000259" key="2">
    <source>
        <dbReference type="PROSITE" id="PS50942"/>
    </source>
</evidence>
<evidence type="ECO:0000256" key="1">
    <source>
        <dbReference type="SAM" id="MobiDB-lite"/>
    </source>
</evidence>
<dbReference type="GO" id="GO:0005886">
    <property type="term" value="C:plasma membrane"/>
    <property type="evidence" value="ECO:0007669"/>
    <property type="project" value="EnsemblFungi"/>
</dbReference>
<dbReference type="SMART" id="SM00273">
    <property type="entry name" value="ENTH"/>
    <property type="match status" value="1"/>
</dbReference>
<dbReference type="GO" id="GO:0000149">
    <property type="term" value="F:SNARE binding"/>
    <property type="evidence" value="ECO:0007669"/>
    <property type="project" value="TreeGrafter"/>
</dbReference>
<dbReference type="PANTHER" id="PTHR22951">
    <property type="entry name" value="CLATHRIN ASSEMBLY PROTEIN"/>
    <property type="match status" value="1"/>
</dbReference>
<dbReference type="EMBL" id="HE978324">
    <property type="protein sequence ID" value="CCK72427.1"/>
    <property type="molecule type" value="Genomic_DNA"/>
</dbReference>
<dbReference type="GO" id="GO:0005546">
    <property type="term" value="F:phosphatidylinositol-4,5-bisphosphate binding"/>
    <property type="evidence" value="ECO:0007669"/>
    <property type="project" value="TreeGrafter"/>
</dbReference>
<dbReference type="Proteomes" id="UP000006310">
    <property type="component" value="Chromosome 11"/>
</dbReference>
<dbReference type="GO" id="GO:0005905">
    <property type="term" value="C:clathrin-coated pit"/>
    <property type="evidence" value="ECO:0007669"/>
    <property type="project" value="TreeGrafter"/>
</dbReference>
<dbReference type="PANTHER" id="PTHR22951:SF5">
    <property type="entry name" value="PHOSPHATIDYLINOSITOL-BINDING CLATHRIN ASSEMBLY PROTEIN LAP"/>
    <property type="match status" value="1"/>
</dbReference>
<dbReference type="Pfam" id="PF07651">
    <property type="entry name" value="ANTH"/>
    <property type="match status" value="1"/>
</dbReference>
<dbReference type="GO" id="GO:0030136">
    <property type="term" value="C:clathrin-coated vesicle"/>
    <property type="evidence" value="ECO:0007669"/>
    <property type="project" value="InterPro"/>
</dbReference>
<dbReference type="InterPro" id="IPR014712">
    <property type="entry name" value="ANTH_dom_sf"/>
</dbReference>
<dbReference type="GO" id="GO:0072583">
    <property type="term" value="P:clathrin-dependent endocytosis"/>
    <property type="evidence" value="ECO:0007669"/>
    <property type="project" value="InterPro"/>
</dbReference>
<dbReference type="GO" id="GO:0032050">
    <property type="term" value="F:clathrin heavy chain binding"/>
    <property type="evidence" value="ECO:0007669"/>
    <property type="project" value="TreeGrafter"/>
</dbReference>
<dbReference type="Gene3D" id="1.25.40.90">
    <property type="match status" value="1"/>
</dbReference>
<dbReference type="Gene3D" id="1.20.58.150">
    <property type="entry name" value="ANTH domain"/>
    <property type="match status" value="1"/>
</dbReference>
<dbReference type="InterPro" id="IPR008942">
    <property type="entry name" value="ENTH_VHS"/>
</dbReference>
<dbReference type="eggNOG" id="KOG0251">
    <property type="taxonomic scope" value="Eukaryota"/>
</dbReference>
<dbReference type="SUPFAM" id="SSF89009">
    <property type="entry name" value="GAT-like domain"/>
    <property type="match status" value="1"/>
</dbReference>